<evidence type="ECO:0000313" key="4">
    <source>
        <dbReference type="Proteomes" id="UP000245802"/>
    </source>
</evidence>
<feature type="region of interest" description="Disordered" evidence="1">
    <location>
        <begin position="57"/>
        <end position="83"/>
    </location>
</feature>
<organism evidence="3 4">
    <name type="scientific">Gemmata obscuriglobus</name>
    <dbReference type="NCBI Taxonomy" id="114"/>
    <lineage>
        <taxon>Bacteria</taxon>
        <taxon>Pseudomonadati</taxon>
        <taxon>Planctomycetota</taxon>
        <taxon>Planctomycetia</taxon>
        <taxon>Gemmatales</taxon>
        <taxon>Gemmataceae</taxon>
        <taxon>Gemmata</taxon>
    </lineage>
</organism>
<keyword evidence="2" id="KW-0732">Signal</keyword>
<evidence type="ECO:0000256" key="2">
    <source>
        <dbReference type="SAM" id="SignalP"/>
    </source>
</evidence>
<dbReference type="KEGG" id="gog:C1280_23190"/>
<dbReference type="Proteomes" id="UP000245802">
    <property type="component" value="Chromosome"/>
</dbReference>
<dbReference type="EMBL" id="CP025958">
    <property type="protein sequence ID" value="AWM39614.1"/>
    <property type="molecule type" value="Genomic_DNA"/>
</dbReference>
<sequence length="83" mass="7935">MGAVLVLLVAPLGAVVALNPWAGAAAAPAVAPADAIGLNVIEPVDKVGTPVAPVAMSKGDTERAVGEWNPTGGGRGKGGSPKG</sequence>
<proteinExistence type="predicted"/>
<keyword evidence="4" id="KW-1185">Reference proteome</keyword>
<gene>
    <name evidence="3" type="ORF">C1280_23190</name>
</gene>
<feature type="signal peptide" evidence="2">
    <location>
        <begin position="1"/>
        <end position="22"/>
    </location>
</feature>
<feature type="chain" id="PRO_5016285929" evidence="2">
    <location>
        <begin position="23"/>
        <end position="83"/>
    </location>
</feature>
<feature type="compositionally biased region" description="Gly residues" evidence="1">
    <location>
        <begin position="71"/>
        <end position="83"/>
    </location>
</feature>
<name>A0A2Z3HD57_9BACT</name>
<evidence type="ECO:0000256" key="1">
    <source>
        <dbReference type="SAM" id="MobiDB-lite"/>
    </source>
</evidence>
<accession>A0A2Z3HD57</accession>
<evidence type="ECO:0000313" key="3">
    <source>
        <dbReference type="EMBL" id="AWM39614.1"/>
    </source>
</evidence>
<reference evidence="3 4" key="1">
    <citation type="submission" date="2018-01" db="EMBL/GenBank/DDBJ databases">
        <title>G. obscuriglobus.</title>
        <authorList>
            <person name="Franke J."/>
            <person name="Blomberg W."/>
            <person name="Selmecki A."/>
        </authorList>
    </citation>
    <scope>NUCLEOTIDE SEQUENCE [LARGE SCALE GENOMIC DNA]</scope>
    <source>
        <strain evidence="3 4">DSM 5831</strain>
    </source>
</reference>
<dbReference type="AlphaFoldDB" id="A0A2Z3HD57"/>
<protein>
    <submittedName>
        <fullName evidence="3">Uncharacterized protein</fullName>
    </submittedName>
</protein>